<keyword evidence="2 3" id="KW-0040">ANK repeat</keyword>
<evidence type="ECO:0000256" key="3">
    <source>
        <dbReference type="PROSITE-ProRule" id="PRU00023"/>
    </source>
</evidence>
<reference evidence="4" key="2">
    <citation type="journal article" date="2023" name="IMA Fungus">
        <title>Comparative genomic study of the Penicillium genus elucidates a diverse pangenome and 15 lateral gene transfer events.</title>
        <authorList>
            <person name="Petersen C."/>
            <person name="Sorensen T."/>
            <person name="Nielsen M.R."/>
            <person name="Sondergaard T.E."/>
            <person name="Sorensen J.L."/>
            <person name="Fitzpatrick D.A."/>
            <person name="Frisvad J.C."/>
            <person name="Nielsen K.L."/>
        </authorList>
    </citation>
    <scope>NUCLEOTIDE SEQUENCE</scope>
    <source>
        <strain evidence="4">IBT 30761</strain>
    </source>
</reference>
<evidence type="ECO:0000256" key="2">
    <source>
        <dbReference type="ARBA" id="ARBA00023043"/>
    </source>
</evidence>
<dbReference type="Gene3D" id="1.25.40.20">
    <property type="entry name" value="Ankyrin repeat-containing domain"/>
    <property type="match status" value="1"/>
</dbReference>
<accession>A0A9W9EIZ0</accession>
<evidence type="ECO:0000313" key="5">
    <source>
        <dbReference type="Proteomes" id="UP001149074"/>
    </source>
</evidence>
<reference evidence="4" key="1">
    <citation type="submission" date="2022-11" db="EMBL/GenBank/DDBJ databases">
        <authorList>
            <person name="Petersen C."/>
        </authorList>
    </citation>
    <scope>NUCLEOTIDE SEQUENCE</scope>
    <source>
        <strain evidence="4">IBT 30761</strain>
    </source>
</reference>
<proteinExistence type="predicted"/>
<sequence>MLLDLGLDPNAPPKNADPPLVTAAKHGYDEIFSDLLEFGANINGGSVYTRTPLSYLVLRGRCVMVRLLLVRGANVNAVDADDCTTLHSAVKCALASSHLISRELLERGADPNAADADGNTALHFLARYTRKHSQHTSIIQELVKKGANVLSRNSRLESPVFSALSTAVNKGNTPFARFPIQHGADPDRQRADGKSLRTFVKEYKKSNVGPNRTSRGRIKIPSHMKVLFKDVKPVESGTCDTASGNVTDMHQCTTIA</sequence>
<dbReference type="SMART" id="SM00248">
    <property type="entry name" value="ANK"/>
    <property type="match status" value="5"/>
</dbReference>
<dbReference type="AlphaFoldDB" id="A0A9W9EIZ0"/>
<keyword evidence="1" id="KW-0677">Repeat</keyword>
<organism evidence="4 5">
    <name type="scientific">Penicillium argentinense</name>
    <dbReference type="NCBI Taxonomy" id="1131581"/>
    <lineage>
        <taxon>Eukaryota</taxon>
        <taxon>Fungi</taxon>
        <taxon>Dikarya</taxon>
        <taxon>Ascomycota</taxon>
        <taxon>Pezizomycotina</taxon>
        <taxon>Eurotiomycetes</taxon>
        <taxon>Eurotiomycetidae</taxon>
        <taxon>Eurotiales</taxon>
        <taxon>Aspergillaceae</taxon>
        <taxon>Penicillium</taxon>
    </lineage>
</organism>
<feature type="repeat" description="ANK" evidence="3">
    <location>
        <begin position="48"/>
        <end position="80"/>
    </location>
</feature>
<dbReference type="EMBL" id="JAPQKI010000011">
    <property type="protein sequence ID" value="KAJ5082639.1"/>
    <property type="molecule type" value="Genomic_DNA"/>
</dbReference>
<dbReference type="InterPro" id="IPR002110">
    <property type="entry name" value="Ankyrin_rpt"/>
</dbReference>
<dbReference type="Proteomes" id="UP001149074">
    <property type="component" value="Unassembled WGS sequence"/>
</dbReference>
<evidence type="ECO:0000313" key="4">
    <source>
        <dbReference type="EMBL" id="KAJ5082639.1"/>
    </source>
</evidence>
<dbReference type="Pfam" id="PF12796">
    <property type="entry name" value="Ank_2"/>
    <property type="match status" value="1"/>
</dbReference>
<dbReference type="PROSITE" id="PS50297">
    <property type="entry name" value="ANK_REP_REGION"/>
    <property type="match status" value="2"/>
</dbReference>
<dbReference type="PANTHER" id="PTHR24171">
    <property type="entry name" value="ANKYRIN REPEAT DOMAIN-CONTAINING PROTEIN 39-RELATED"/>
    <property type="match status" value="1"/>
</dbReference>
<comment type="caution">
    <text evidence="4">The sequence shown here is derived from an EMBL/GenBank/DDBJ whole genome shotgun (WGS) entry which is preliminary data.</text>
</comment>
<evidence type="ECO:0000256" key="1">
    <source>
        <dbReference type="ARBA" id="ARBA00022737"/>
    </source>
</evidence>
<feature type="repeat" description="ANK" evidence="3">
    <location>
        <begin position="81"/>
        <end position="116"/>
    </location>
</feature>
<dbReference type="SUPFAM" id="SSF48403">
    <property type="entry name" value="Ankyrin repeat"/>
    <property type="match status" value="1"/>
</dbReference>
<dbReference type="InterPro" id="IPR036770">
    <property type="entry name" value="Ankyrin_rpt-contain_sf"/>
</dbReference>
<dbReference type="OrthoDB" id="539213at2759"/>
<evidence type="ECO:0008006" key="6">
    <source>
        <dbReference type="Google" id="ProtNLM"/>
    </source>
</evidence>
<dbReference type="PROSITE" id="PS50088">
    <property type="entry name" value="ANK_REPEAT"/>
    <property type="match status" value="4"/>
</dbReference>
<name>A0A9W9EIZ0_9EURO</name>
<protein>
    <recommendedName>
        <fullName evidence="6">Ankyrin repeat protein</fullName>
    </recommendedName>
</protein>
<dbReference type="RefSeq" id="XP_056469161.1">
    <property type="nucleotide sequence ID" value="XM_056624173.1"/>
</dbReference>
<keyword evidence="5" id="KW-1185">Reference proteome</keyword>
<feature type="repeat" description="ANK" evidence="3">
    <location>
        <begin position="15"/>
        <end position="47"/>
    </location>
</feature>
<gene>
    <name evidence="4" type="ORF">N7532_011682</name>
</gene>
<dbReference type="PANTHER" id="PTHR24171:SF9">
    <property type="entry name" value="ANKYRIN REPEAT DOMAIN-CONTAINING PROTEIN 39"/>
    <property type="match status" value="1"/>
</dbReference>
<dbReference type="GeneID" id="81363152"/>
<feature type="repeat" description="ANK" evidence="3">
    <location>
        <begin position="117"/>
        <end position="154"/>
    </location>
</feature>